<dbReference type="InterPro" id="IPR046621">
    <property type="entry name" value="DUF6734"/>
</dbReference>
<dbReference type="EMBL" id="WXYO01000006">
    <property type="protein sequence ID" value="NAS13005.1"/>
    <property type="molecule type" value="Genomic_DNA"/>
</dbReference>
<protein>
    <recommendedName>
        <fullName evidence="1">DUF6734 domain-containing protein</fullName>
    </recommendedName>
</protein>
<comment type="caution">
    <text evidence="2">The sequence shown here is derived from an EMBL/GenBank/DDBJ whole genome shotgun (WGS) entry which is preliminary data.</text>
</comment>
<dbReference type="RefSeq" id="WP_161436051.1">
    <property type="nucleotide sequence ID" value="NZ_WXYO01000006.1"/>
</dbReference>
<keyword evidence="3" id="KW-1185">Reference proteome</keyword>
<evidence type="ECO:0000313" key="2">
    <source>
        <dbReference type="EMBL" id="NAS13005.1"/>
    </source>
</evidence>
<accession>A0A6L9EE56</accession>
<sequence>MKLVQSFWSKPFLGNSTGSLLSRNNGGWLNSKCFYMSWALSCLQLRKIYPDMNLELVTDSFGKKLLINRLKLPYDQVHLELDPLSRFSESLWAIGKIKTYSIQSSPFIHVDGDVFIWDDVLSNLFKSDLCVQSIDRQARYYARTSKKIIDLFGYIPDDLLDHLKSKQIFGVNAGVIGGSNIEFFKNYTSFAMSFVNKNIGALKYLDQEYFNMFYEQFLFSFWQRKNKLKLTTLFDNLSADFNEIVDMTMIPIQKYNHIVGLAKSNIIINEQVCLRLAIDYPVYYERINNMDFG</sequence>
<dbReference type="AlphaFoldDB" id="A0A6L9EE56"/>
<evidence type="ECO:0000259" key="1">
    <source>
        <dbReference type="Pfam" id="PF20508"/>
    </source>
</evidence>
<organism evidence="2 3">
    <name type="scientific">Poritiphilus flavus</name>
    <dbReference type="NCBI Taxonomy" id="2697053"/>
    <lineage>
        <taxon>Bacteria</taxon>
        <taxon>Pseudomonadati</taxon>
        <taxon>Bacteroidota</taxon>
        <taxon>Flavobacteriia</taxon>
        <taxon>Flavobacteriales</taxon>
        <taxon>Flavobacteriaceae</taxon>
        <taxon>Poritiphilus</taxon>
    </lineage>
</organism>
<evidence type="ECO:0000313" key="3">
    <source>
        <dbReference type="Proteomes" id="UP000475249"/>
    </source>
</evidence>
<proteinExistence type="predicted"/>
<dbReference type="Proteomes" id="UP000475249">
    <property type="component" value="Unassembled WGS sequence"/>
</dbReference>
<feature type="domain" description="DUF6734" evidence="1">
    <location>
        <begin position="1"/>
        <end position="289"/>
    </location>
</feature>
<reference evidence="2 3" key="1">
    <citation type="submission" date="2020-01" db="EMBL/GenBank/DDBJ databases">
        <title>Bacteria diversity of Porities sp.</title>
        <authorList>
            <person name="Wang G."/>
        </authorList>
    </citation>
    <scope>NUCLEOTIDE SEQUENCE [LARGE SCALE GENOMIC DNA]</scope>
    <source>
        <strain evidence="2 3">R33</strain>
    </source>
</reference>
<dbReference type="Pfam" id="PF20508">
    <property type="entry name" value="DUF6734"/>
    <property type="match status" value="1"/>
</dbReference>
<gene>
    <name evidence="2" type="ORF">GTQ38_13400</name>
</gene>
<name>A0A6L9EE56_9FLAO</name>